<proteinExistence type="predicted"/>
<evidence type="ECO:0000313" key="1">
    <source>
        <dbReference type="EMBL" id="APZ51700.1"/>
    </source>
</evidence>
<dbReference type="OrthoDB" id="5339490at2"/>
<dbReference type="RefSeq" id="WP_076696428.1">
    <property type="nucleotide sequence ID" value="NZ_CP015093.1"/>
</dbReference>
<dbReference type="Proteomes" id="UP000187059">
    <property type="component" value="Chromosome"/>
</dbReference>
<protein>
    <recommendedName>
        <fullName evidence="3">DUF4405 domain-containing protein</fullName>
    </recommendedName>
</protein>
<reference evidence="1 2" key="1">
    <citation type="submission" date="2016-04" db="EMBL/GenBank/DDBJ databases">
        <title>Deep-sea bacteria in the southern Pacific.</title>
        <authorList>
            <person name="Tang K."/>
        </authorList>
    </citation>
    <scope>NUCLEOTIDE SEQUENCE [LARGE SCALE GENOMIC DNA]</scope>
    <source>
        <strain evidence="1 2">JLT2014</strain>
    </source>
</reference>
<gene>
    <name evidence="1" type="ORF">Ga0080574_TMP1366</name>
</gene>
<dbReference type="STRING" id="1250539.Ga0080574_TMP1366"/>
<keyword evidence="2" id="KW-1185">Reference proteome</keyword>
<evidence type="ECO:0000313" key="2">
    <source>
        <dbReference type="Proteomes" id="UP000187059"/>
    </source>
</evidence>
<accession>A0A1P8UQM7</accession>
<name>A0A1P8UQM7_9RHOB</name>
<sequence>MTPFLKRIATPLLTGLFLISLLSGLALFFHWNPAWFHSMHEWLSLLLILPFVLHVWKNWRPMLGYLRRPLFAGTLAVSALAAAAFIVPSMGQGAGGGRPPAFAVAQKMLDGSVAEVAAVLGETPATLSATLEAAGFAVADTDQSLSELAATSGRARNDLFAVLAR</sequence>
<evidence type="ECO:0008006" key="3">
    <source>
        <dbReference type="Google" id="ProtNLM"/>
    </source>
</evidence>
<dbReference type="KEGG" id="paby:Ga0080574_TMP1366"/>
<dbReference type="EMBL" id="CP015093">
    <property type="protein sequence ID" value="APZ51700.1"/>
    <property type="molecule type" value="Genomic_DNA"/>
</dbReference>
<organism evidence="1 2">
    <name type="scientific">Salipiger abyssi</name>
    <dbReference type="NCBI Taxonomy" id="1250539"/>
    <lineage>
        <taxon>Bacteria</taxon>
        <taxon>Pseudomonadati</taxon>
        <taxon>Pseudomonadota</taxon>
        <taxon>Alphaproteobacteria</taxon>
        <taxon>Rhodobacterales</taxon>
        <taxon>Roseobacteraceae</taxon>
        <taxon>Salipiger</taxon>
    </lineage>
</organism>
<dbReference type="AlphaFoldDB" id="A0A1P8UQM7"/>